<sequence length="285" mass="33287">MPTWCHMFNSTLTGNARVWFDDFLKESIDSYDDLRKAFLENYLQQKKCIKDPVEIHNIKQRDGESTEEFVRRYKLESRDVKGAPECMKISGFMHGITNPELIKRLNNNIPRSMDEMIRVTTTFLRGEVAASNRKRKKSFPSWKQQKAGQKQNFKKESFRSQQRTEQKQDRFTLLIKTPKEILALDKGKFKPPPPMTTLVEKRNASKFCEFHVEVGHTTDECMHLKRQIEDMLKAGKLSHLIKELKQNSGKDQTKATKKGETPAKDKSLAILIVQSWQRIARQRIT</sequence>
<reference evidence="3" key="1">
    <citation type="journal article" date="2022" name="Int. J. Mol. Sci.">
        <title>Draft Genome of Tanacetum Coccineum: Genomic Comparison of Closely Related Tanacetum-Family Plants.</title>
        <authorList>
            <person name="Yamashiro T."/>
            <person name="Shiraishi A."/>
            <person name="Nakayama K."/>
            <person name="Satake H."/>
        </authorList>
    </citation>
    <scope>NUCLEOTIDE SEQUENCE</scope>
</reference>
<evidence type="ECO:0000259" key="2">
    <source>
        <dbReference type="Pfam" id="PF03732"/>
    </source>
</evidence>
<keyword evidence="3" id="KW-0548">Nucleotidyltransferase</keyword>
<dbReference type="Pfam" id="PF03732">
    <property type="entry name" value="Retrotrans_gag"/>
    <property type="match status" value="1"/>
</dbReference>
<dbReference type="GO" id="GO:0003964">
    <property type="term" value="F:RNA-directed DNA polymerase activity"/>
    <property type="evidence" value="ECO:0007669"/>
    <property type="project" value="UniProtKB-KW"/>
</dbReference>
<evidence type="ECO:0000313" key="3">
    <source>
        <dbReference type="EMBL" id="GJT94133.1"/>
    </source>
</evidence>
<dbReference type="PANTHER" id="PTHR33223">
    <property type="entry name" value="CCHC-TYPE DOMAIN-CONTAINING PROTEIN"/>
    <property type="match status" value="1"/>
</dbReference>
<evidence type="ECO:0000313" key="4">
    <source>
        <dbReference type="Proteomes" id="UP001151760"/>
    </source>
</evidence>
<comment type="caution">
    <text evidence="3">The sequence shown here is derived from an EMBL/GenBank/DDBJ whole genome shotgun (WGS) entry which is preliminary data.</text>
</comment>
<gene>
    <name evidence="3" type="ORF">Tco_1082978</name>
</gene>
<keyword evidence="3" id="KW-0808">Transferase</keyword>
<dbReference type="EMBL" id="BQNB010020267">
    <property type="protein sequence ID" value="GJT94133.1"/>
    <property type="molecule type" value="Genomic_DNA"/>
</dbReference>
<proteinExistence type="predicted"/>
<feature type="compositionally biased region" description="Polar residues" evidence="1">
    <location>
        <begin position="141"/>
        <end position="151"/>
    </location>
</feature>
<dbReference type="Proteomes" id="UP001151760">
    <property type="component" value="Unassembled WGS sequence"/>
</dbReference>
<organism evidence="3 4">
    <name type="scientific">Tanacetum coccineum</name>
    <dbReference type="NCBI Taxonomy" id="301880"/>
    <lineage>
        <taxon>Eukaryota</taxon>
        <taxon>Viridiplantae</taxon>
        <taxon>Streptophyta</taxon>
        <taxon>Embryophyta</taxon>
        <taxon>Tracheophyta</taxon>
        <taxon>Spermatophyta</taxon>
        <taxon>Magnoliopsida</taxon>
        <taxon>eudicotyledons</taxon>
        <taxon>Gunneridae</taxon>
        <taxon>Pentapetalae</taxon>
        <taxon>asterids</taxon>
        <taxon>campanulids</taxon>
        <taxon>Asterales</taxon>
        <taxon>Asteraceae</taxon>
        <taxon>Asteroideae</taxon>
        <taxon>Anthemideae</taxon>
        <taxon>Anthemidinae</taxon>
        <taxon>Tanacetum</taxon>
    </lineage>
</organism>
<feature type="domain" description="Retrotransposon gag" evidence="2">
    <location>
        <begin position="7"/>
        <end position="97"/>
    </location>
</feature>
<dbReference type="PANTHER" id="PTHR33223:SF11">
    <property type="entry name" value="ELEMENT PROTEIN, PUTATIVE-RELATED"/>
    <property type="match status" value="1"/>
</dbReference>
<reference evidence="3" key="2">
    <citation type="submission" date="2022-01" db="EMBL/GenBank/DDBJ databases">
        <authorList>
            <person name="Yamashiro T."/>
            <person name="Shiraishi A."/>
            <person name="Satake H."/>
            <person name="Nakayama K."/>
        </authorList>
    </citation>
    <scope>NUCLEOTIDE SEQUENCE</scope>
</reference>
<feature type="region of interest" description="Disordered" evidence="1">
    <location>
        <begin position="132"/>
        <end position="170"/>
    </location>
</feature>
<evidence type="ECO:0000256" key="1">
    <source>
        <dbReference type="SAM" id="MobiDB-lite"/>
    </source>
</evidence>
<accession>A0ABQ5I426</accession>
<feature type="compositionally biased region" description="Basic and acidic residues" evidence="1">
    <location>
        <begin position="153"/>
        <end position="170"/>
    </location>
</feature>
<keyword evidence="4" id="KW-1185">Reference proteome</keyword>
<name>A0ABQ5I426_9ASTR</name>
<dbReference type="InterPro" id="IPR005162">
    <property type="entry name" value="Retrotrans_gag_dom"/>
</dbReference>
<keyword evidence="3" id="KW-0695">RNA-directed DNA polymerase</keyword>
<protein>
    <submittedName>
        <fullName evidence="3">Reverse transcriptase domain-containing protein</fullName>
    </submittedName>
</protein>